<dbReference type="PANTHER" id="PTHR21471">
    <property type="entry name" value="GNAT FAMILY ACETYLTRANSFERASE-RELATED"/>
    <property type="match status" value="1"/>
</dbReference>
<reference evidence="3" key="1">
    <citation type="submission" date="2016-11" db="UniProtKB">
        <authorList>
            <consortium name="WormBaseParasite"/>
        </authorList>
    </citation>
    <scope>IDENTIFICATION</scope>
</reference>
<feature type="domain" description="DUF1248" evidence="1">
    <location>
        <begin position="31"/>
        <end position="218"/>
    </location>
</feature>
<protein>
    <submittedName>
        <fullName evidence="3">DUF1248 domain-containing protein</fullName>
    </submittedName>
</protein>
<dbReference type="Gene3D" id="3.40.630.90">
    <property type="match status" value="1"/>
</dbReference>
<dbReference type="Proteomes" id="UP000095282">
    <property type="component" value="Unplaced"/>
</dbReference>
<evidence type="ECO:0000313" key="3">
    <source>
        <dbReference type="WBParaSite" id="Csp11.Scaffold629.g9209.t1"/>
    </source>
</evidence>
<dbReference type="InterPro" id="IPR009658">
    <property type="entry name" value="DUF1248"/>
</dbReference>
<organism evidence="2 3">
    <name type="scientific">Caenorhabditis tropicalis</name>
    <dbReference type="NCBI Taxonomy" id="1561998"/>
    <lineage>
        <taxon>Eukaryota</taxon>
        <taxon>Metazoa</taxon>
        <taxon>Ecdysozoa</taxon>
        <taxon>Nematoda</taxon>
        <taxon>Chromadorea</taxon>
        <taxon>Rhabditida</taxon>
        <taxon>Rhabditina</taxon>
        <taxon>Rhabditomorpha</taxon>
        <taxon>Rhabditoidea</taxon>
        <taxon>Rhabditidae</taxon>
        <taxon>Peloderinae</taxon>
        <taxon>Caenorhabditis</taxon>
    </lineage>
</organism>
<accession>A0A1I7UGX1</accession>
<evidence type="ECO:0000313" key="2">
    <source>
        <dbReference type="Proteomes" id="UP000095282"/>
    </source>
</evidence>
<keyword evidence="2" id="KW-1185">Reference proteome</keyword>
<dbReference type="Pfam" id="PF06852">
    <property type="entry name" value="DUF1248"/>
    <property type="match status" value="1"/>
</dbReference>
<dbReference type="eggNOG" id="ENOG502TH85">
    <property type="taxonomic scope" value="Eukaryota"/>
</dbReference>
<evidence type="ECO:0000259" key="1">
    <source>
        <dbReference type="Pfam" id="PF06852"/>
    </source>
</evidence>
<name>A0A1I7UGX1_9PELO</name>
<sequence length="355" mass="40773">MLSCRTAPFATMLRLRRLSSAPHPSSPMQPDDVDVLTNPSEKYVDAFMKAYGNERTVFKKEDFALWQNSFDDYQFKLTCLKGTTTVVATSHFVTFKPLDESKESLVFMGFGWMDKHFRNPAALKIQQDICHEVVPDPKTNMVGHINLEAARFWHMMCGLEYHPTAIHNAADVGYRSFYDVSDMKMDGSGGEIIDSSGITIRNARDVPKRDIIEYDQRIHPYHREKYIISHMLDRDGFAKVAYSDKDGKVCGIGQSIIYENKMDCNIGPLYADEPRVAQTIFSHMLNDIQQSGKKVSRFEVRSAQMAPNSFRWIAPFLKCKPTRSYVCNFVYKHWAPEDIDLSKVYCPTHLQLFMV</sequence>
<dbReference type="AlphaFoldDB" id="A0A1I7UGX1"/>
<dbReference type="STRING" id="1561998.A0A1I7UGX1"/>
<dbReference type="PANTHER" id="PTHR21471:SF48">
    <property type="entry name" value="DUF1248 DOMAIN-CONTAINING PROTEIN"/>
    <property type="match status" value="1"/>
</dbReference>
<dbReference type="WBParaSite" id="Csp11.Scaffold629.g9209.t1">
    <property type="protein sequence ID" value="Csp11.Scaffold629.g9209.t1"/>
    <property type="gene ID" value="Csp11.Scaffold629.g9209"/>
</dbReference>
<proteinExistence type="predicted"/>